<evidence type="ECO:0000313" key="3">
    <source>
        <dbReference type="Proteomes" id="UP000033731"/>
    </source>
</evidence>
<feature type="coiled-coil region" evidence="1">
    <location>
        <begin position="327"/>
        <end position="354"/>
    </location>
</feature>
<dbReference type="RefSeq" id="WP_045960387.1">
    <property type="nucleotide sequence ID" value="NZ_JMTK01000001.1"/>
</dbReference>
<comment type="caution">
    <text evidence="2">The sequence shown here is derived from an EMBL/GenBank/DDBJ whole genome shotgun (WGS) entry which is preliminary data.</text>
</comment>
<name>A0A0F4VM86_9HYPH</name>
<dbReference type="PATRIC" id="fig|556287.9.peg.119"/>
<protein>
    <submittedName>
        <fullName evidence="2">Uncharacterized protein</fullName>
    </submittedName>
</protein>
<gene>
    <name evidence="2" type="ORF">DJ66_0116</name>
</gene>
<keyword evidence="3" id="KW-1185">Reference proteome</keyword>
<dbReference type="EMBL" id="JMTK01000001">
    <property type="protein sequence ID" value="KJZ82509.1"/>
    <property type="molecule type" value="Genomic_DNA"/>
</dbReference>
<sequence length="588" mass="66353">MTYRQLRIKERSISYVCTTSYYIIPWNFDDPTTVHAEFVKGEESQPLEYGEEFTVDCDEGMLTLLTDYNNSDTLHIFEGEKLKYIAKSSAKHSHKTLTRRIDDCMEEINKIPPKIDKVEKEFQEEIKNTATIVQVHSLSLTDQIKTLDEHERRLAETATKEDLSNLKDLYVTPDELNLILENTSAKIQEAIKRLEQEIKGLKDASSSEVESLKNKLDNLISLRETLKKFKADIAEQITHLGNKTDRIETGARNLTEIVSRLCQKVDDVDIIQMNRDVTALASKSLEVAKTLETLEKKPPVDLKPLGARVEKVEVRVGAIENKSPVDLKPLDNRIKDLKNMIDALEARIANTEKHVSNGNLTLQATESNNIPCIFFRGQDGKNIAQMFIRDGNLSIGTIDNNLLTSDGVKIGNTTIKTLENQIKALEPLKNKFNSLGNLVFQATEENKYPGVYFRGKDGNAIGDISILGNDLFIGQLPSSGEVDHSIRLSLNKLILQGKTLKEHMKNELSRRTTIRCARLHTNESLGNIINSTSIDNWQYPAENSGGHLSHSVASAIGLDDADKRRRWKVIGKTVGYYGVWHWLQEVIE</sequence>
<keyword evidence="1" id="KW-0175">Coiled coil</keyword>
<dbReference type="Proteomes" id="UP000033731">
    <property type="component" value="Unassembled WGS sequence"/>
</dbReference>
<proteinExistence type="predicted"/>
<organism evidence="2 3">
    <name type="scientific">Candidatus Liberibacter solanacearum</name>
    <dbReference type="NCBI Taxonomy" id="556287"/>
    <lineage>
        <taxon>Bacteria</taxon>
        <taxon>Pseudomonadati</taxon>
        <taxon>Pseudomonadota</taxon>
        <taxon>Alphaproteobacteria</taxon>
        <taxon>Hyphomicrobiales</taxon>
        <taxon>Rhizobiaceae</taxon>
        <taxon>Liberibacter</taxon>
    </lineage>
</organism>
<accession>A0A0F4VM86</accession>
<evidence type="ECO:0000313" key="2">
    <source>
        <dbReference type="EMBL" id="KJZ82509.1"/>
    </source>
</evidence>
<dbReference type="AlphaFoldDB" id="A0A0F4VM86"/>
<reference evidence="2 3" key="1">
    <citation type="journal article" date="2015" name="Phytopathology">
        <title>Genomes of Candidatus Liberibacter solanacearum haplotype A from New Zealand and the USA suggest significant genome plasticity in the species.</title>
        <authorList>
            <person name="Thompson S.M."/>
            <person name="Johnson C.P."/>
            <person name="Lu A.Y."/>
            <person name="Frampton R.A."/>
            <person name="Sullivan K.L."/>
            <person name="Fiers M.W."/>
            <person name="Crowhurst R.N."/>
            <person name="Pitman A.R."/>
            <person name="Scott I."/>
            <person name="Gudmestad N.C."/>
            <person name="Smith G.R."/>
        </authorList>
    </citation>
    <scope>NUCLEOTIDE SEQUENCE [LARGE SCALE GENOMIC DNA]</scope>
    <source>
        <strain evidence="2 3">LsoNZ1</strain>
    </source>
</reference>
<feature type="coiled-coil region" evidence="1">
    <location>
        <begin position="177"/>
        <end position="232"/>
    </location>
</feature>
<evidence type="ECO:0000256" key="1">
    <source>
        <dbReference type="SAM" id="Coils"/>
    </source>
</evidence>